<name>A0AAV7S597_PLEWA</name>
<evidence type="ECO:0000313" key="2">
    <source>
        <dbReference type="Proteomes" id="UP001066276"/>
    </source>
</evidence>
<accession>A0AAV7S597</accession>
<sequence>MGLYPTRLCIISGGKSHFFDTLEDVWWWLETWDKVYKDKINSKSTNSSATQGPQGAMWRRKDDILEDNSLPLSTGESQIVIIQEDGTMAIDPVDQVTLMEASLQDPVRDETTGPRLLE</sequence>
<protein>
    <submittedName>
        <fullName evidence="1">Uncharacterized protein</fullName>
    </submittedName>
</protein>
<proteinExistence type="predicted"/>
<evidence type="ECO:0000313" key="1">
    <source>
        <dbReference type="EMBL" id="KAJ1160154.1"/>
    </source>
</evidence>
<organism evidence="1 2">
    <name type="scientific">Pleurodeles waltl</name>
    <name type="common">Iberian ribbed newt</name>
    <dbReference type="NCBI Taxonomy" id="8319"/>
    <lineage>
        <taxon>Eukaryota</taxon>
        <taxon>Metazoa</taxon>
        <taxon>Chordata</taxon>
        <taxon>Craniata</taxon>
        <taxon>Vertebrata</taxon>
        <taxon>Euteleostomi</taxon>
        <taxon>Amphibia</taxon>
        <taxon>Batrachia</taxon>
        <taxon>Caudata</taxon>
        <taxon>Salamandroidea</taxon>
        <taxon>Salamandridae</taxon>
        <taxon>Pleurodelinae</taxon>
        <taxon>Pleurodeles</taxon>
    </lineage>
</organism>
<dbReference type="AlphaFoldDB" id="A0AAV7S597"/>
<comment type="caution">
    <text evidence="1">The sequence shown here is derived from an EMBL/GenBank/DDBJ whole genome shotgun (WGS) entry which is preliminary data.</text>
</comment>
<keyword evidence="2" id="KW-1185">Reference proteome</keyword>
<dbReference type="Proteomes" id="UP001066276">
    <property type="component" value="Chromosome 4_2"/>
</dbReference>
<reference evidence="1" key="1">
    <citation type="journal article" date="2022" name="bioRxiv">
        <title>Sequencing and chromosome-scale assembly of the giantPleurodeles waltlgenome.</title>
        <authorList>
            <person name="Brown T."/>
            <person name="Elewa A."/>
            <person name="Iarovenko S."/>
            <person name="Subramanian E."/>
            <person name="Araus A.J."/>
            <person name="Petzold A."/>
            <person name="Susuki M."/>
            <person name="Suzuki K.-i.T."/>
            <person name="Hayashi T."/>
            <person name="Toyoda A."/>
            <person name="Oliveira C."/>
            <person name="Osipova E."/>
            <person name="Leigh N.D."/>
            <person name="Simon A."/>
            <person name="Yun M.H."/>
        </authorList>
    </citation>
    <scope>NUCLEOTIDE SEQUENCE</scope>
    <source>
        <strain evidence="1">20211129_DDA</strain>
        <tissue evidence="1">Liver</tissue>
    </source>
</reference>
<dbReference type="EMBL" id="JANPWB010000008">
    <property type="protein sequence ID" value="KAJ1160154.1"/>
    <property type="molecule type" value="Genomic_DNA"/>
</dbReference>
<gene>
    <name evidence="1" type="ORF">NDU88_000656</name>
</gene>